<gene>
    <name evidence="2" type="ORF">ABCS64_07425</name>
</gene>
<feature type="transmembrane region" description="Helical" evidence="1">
    <location>
        <begin position="41"/>
        <end position="59"/>
    </location>
</feature>
<organism evidence="2 3">
    <name type="scientific">Dentiradicibacter hellwigii</name>
    <dbReference type="NCBI Taxonomy" id="3149053"/>
    <lineage>
        <taxon>Bacteria</taxon>
        <taxon>Pseudomonadati</taxon>
        <taxon>Pseudomonadota</taxon>
        <taxon>Betaproteobacteria</taxon>
        <taxon>Rhodocyclales</taxon>
        <taxon>Rhodocyclaceae</taxon>
        <taxon>Dentiradicibacter</taxon>
    </lineage>
</organism>
<feature type="transmembrane region" description="Helical" evidence="1">
    <location>
        <begin position="89"/>
        <end position="106"/>
    </location>
</feature>
<evidence type="ECO:0000313" key="2">
    <source>
        <dbReference type="EMBL" id="MFA9950148.1"/>
    </source>
</evidence>
<name>A0ABV4UFV8_9RHOO</name>
<proteinExistence type="predicted"/>
<feature type="transmembrane region" description="Helical" evidence="1">
    <location>
        <begin position="6"/>
        <end position="32"/>
    </location>
</feature>
<accession>A0ABV4UFV8</accession>
<keyword evidence="3" id="KW-1185">Reference proteome</keyword>
<dbReference type="RefSeq" id="WP_418891225.1">
    <property type="nucleotide sequence ID" value="NZ_JBEUWX010000002.1"/>
</dbReference>
<comment type="caution">
    <text evidence="2">The sequence shown here is derived from an EMBL/GenBank/DDBJ whole genome shotgun (WGS) entry which is preliminary data.</text>
</comment>
<keyword evidence="1" id="KW-1133">Transmembrane helix</keyword>
<feature type="transmembrane region" description="Helical" evidence="1">
    <location>
        <begin position="65"/>
        <end position="82"/>
    </location>
</feature>
<protein>
    <submittedName>
        <fullName evidence="2">AzlD domain-containing protein</fullName>
    </submittedName>
</protein>
<dbReference type="Pfam" id="PF05437">
    <property type="entry name" value="AzlD"/>
    <property type="match status" value="1"/>
</dbReference>
<dbReference type="Proteomes" id="UP001574673">
    <property type="component" value="Unassembled WGS sequence"/>
</dbReference>
<keyword evidence="1" id="KW-0472">Membrane</keyword>
<reference evidence="3" key="1">
    <citation type="submission" date="2024-06" db="EMBL/GenBank/DDBJ databases">
        <title>Radixoralia hellwigii gen. nov., sp nov., isolated from a root canal in the human oral cavity.</title>
        <authorList>
            <person name="Bartsch S."/>
            <person name="Wittmer A."/>
            <person name="Schulz A.-K."/>
            <person name="Neumann-Schaal M."/>
            <person name="Wolf J."/>
            <person name="Gronow S."/>
            <person name="Tennert C."/>
            <person name="Haecker G."/>
            <person name="Cieplik F."/>
            <person name="Al-Ahmad A."/>
        </authorList>
    </citation>
    <scope>NUCLEOTIDE SEQUENCE [LARGE SCALE GENOMIC DNA]</scope>
    <source>
        <strain evidence="3">Wk13</strain>
    </source>
</reference>
<dbReference type="EMBL" id="JBEUWX010000002">
    <property type="protein sequence ID" value="MFA9950148.1"/>
    <property type="molecule type" value="Genomic_DNA"/>
</dbReference>
<dbReference type="InterPro" id="IPR008407">
    <property type="entry name" value="Brnchd-chn_aa_trnsp_AzlD"/>
</dbReference>
<evidence type="ECO:0000313" key="3">
    <source>
        <dbReference type="Proteomes" id="UP001574673"/>
    </source>
</evidence>
<evidence type="ECO:0000256" key="1">
    <source>
        <dbReference type="SAM" id="Phobius"/>
    </source>
</evidence>
<keyword evidence="1" id="KW-0812">Transmembrane</keyword>
<sequence>MIDTPYTIAAILVMGLVTFALRALPFIAAFWLEHSPLVRRLGVFLPPAIMMLLLVHSATGASREHVGGPWFEIVAILLTAALQWRSRNALLSILAGTGVYVLLRNIG</sequence>